<dbReference type="Gene3D" id="3.40.50.170">
    <property type="entry name" value="Formyl transferase, N-terminal domain"/>
    <property type="match status" value="1"/>
</dbReference>
<keyword evidence="9" id="KW-1185">Reference proteome</keyword>
<dbReference type="PROSITE" id="PS00373">
    <property type="entry name" value="GART"/>
    <property type="match status" value="1"/>
</dbReference>
<name>E3HCI5_ILYPC</name>
<feature type="domain" description="Formyl transferase N-terminal" evidence="7">
    <location>
        <begin position="3"/>
        <end position="183"/>
    </location>
</feature>
<dbReference type="HOGENOM" id="CLU_038395_1_3_0"/>
<dbReference type="KEGG" id="ipo:Ilyop_2198"/>
<feature type="binding site" evidence="6">
    <location>
        <position position="103"/>
    </location>
    <ligand>
        <name>(6R)-10-formyltetrahydrofolate</name>
        <dbReference type="ChEBI" id="CHEBI:195366"/>
    </ligand>
</feature>
<dbReference type="EMBL" id="CP002282">
    <property type="protein sequence ID" value="ADO83961.1"/>
    <property type="molecule type" value="Genomic_DNA"/>
</dbReference>
<evidence type="ECO:0000256" key="4">
    <source>
        <dbReference type="ARBA" id="ARBA00038440"/>
    </source>
</evidence>
<evidence type="ECO:0000256" key="1">
    <source>
        <dbReference type="ARBA" id="ARBA00005054"/>
    </source>
</evidence>
<dbReference type="RefSeq" id="WP_013388622.1">
    <property type="nucleotide sequence ID" value="NC_014633.1"/>
</dbReference>
<keyword evidence="2 6" id="KW-0808">Transferase</keyword>
<keyword evidence="3 6" id="KW-0658">Purine biosynthesis</keyword>
<reference evidence="8 9" key="1">
    <citation type="journal article" date="2010" name="Stand. Genomic Sci.">
        <title>Complete genome sequence of Ilyobacter polytropus type strain (CuHbu1).</title>
        <authorList>
            <person name="Sikorski J."/>
            <person name="Chertkov O."/>
            <person name="Lapidus A."/>
            <person name="Nolan M."/>
            <person name="Lucas S."/>
            <person name="Del Rio T.G."/>
            <person name="Tice H."/>
            <person name="Cheng J.F."/>
            <person name="Tapia R."/>
            <person name="Han C."/>
            <person name="Goodwin L."/>
            <person name="Pitluck S."/>
            <person name="Liolios K."/>
            <person name="Ivanova N."/>
            <person name="Mavromatis K."/>
            <person name="Mikhailova N."/>
            <person name="Pati A."/>
            <person name="Chen A."/>
            <person name="Palaniappan K."/>
            <person name="Land M."/>
            <person name="Hauser L."/>
            <person name="Chang Y.J."/>
            <person name="Jeffries C.D."/>
            <person name="Brambilla E."/>
            <person name="Yasawong M."/>
            <person name="Rohde M."/>
            <person name="Pukall R."/>
            <person name="Spring S."/>
            <person name="Goker M."/>
            <person name="Woyke T."/>
            <person name="Bristow J."/>
            <person name="Eisen J.A."/>
            <person name="Markowitz V."/>
            <person name="Hugenholtz P."/>
            <person name="Kyrpides N.C."/>
            <person name="Klenk H.P."/>
        </authorList>
    </citation>
    <scope>NUCLEOTIDE SEQUENCE [LARGE SCALE GENOMIC DNA]</scope>
    <source>
        <strain evidence="9">ATCC 51220 / DSM 2926 / LMG 16218 / CuHBu1</strain>
        <plasmid evidence="9">pILYOP01</plasmid>
    </source>
</reference>
<sequence length="190" mass="20822">MLNIAVLVSGGGSNFQAIIDKINDGKLPCKIDCVIADRKCYGLERGSSNGIKTYLLDRKELKKNLSKEIDTILEGKVDLIVLAGFLSILDSEFTKKWSKKIINIHPSLLPKFGGPGMYGIKIHQAVIAAGEKESGCTVHYVDAGVDTGEIIYQEKVSVLENDTPETLQKKVLEIEHRLLPQAIMDIAEGN</sequence>
<dbReference type="GO" id="GO:0004644">
    <property type="term" value="F:phosphoribosylglycinamide formyltransferase activity"/>
    <property type="evidence" value="ECO:0007669"/>
    <property type="project" value="UniProtKB-UniRule"/>
</dbReference>
<dbReference type="InterPro" id="IPR004607">
    <property type="entry name" value="GART"/>
</dbReference>
<keyword evidence="8" id="KW-0614">Plasmid</keyword>
<dbReference type="NCBIfam" id="TIGR00639">
    <property type="entry name" value="PurN"/>
    <property type="match status" value="1"/>
</dbReference>
<evidence type="ECO:0000313" key="8">
    <source>
        <dbReference type="EMBL" id="ADO83961.1"/>
    </source>
</evidence>
<evidence type="ECO:0000256" key="2">
    <source>
        <dbReference type="ARBA" id="ARBA00022679"/>
    </source>
</evidence>
<evidence type="ECO:0000256" key="5">
    <source>
        <dbReference type="ARBA" id="ARBA00047664"/>
    </source>
</evidence>
<evidence type="ECO:0000313" key="9">
    <source>
        <dbReference type="Proteomes" id="UP000006875"/>
    </source>
</evidence>
<dbReference type="EC" id="2.1.2.2" evidence="6"/>
<dbReference type="UniPathway" id="UPA00074">
    <property type="reaction ID" value="UER00126"/>
</dbReference>
<geneLocation type="plasmid" evidence="8 9">
    <name>pILYOP01</name>
</geneLocation>
<dbReference type="Pfam" id="PF00551">
    <property type="entry name" value="Formyl_trans_N"/>
    <property type="match status" value="1"/>
</dbReference>
<organism evidence="8 9">
    <name type="scientific">Ilyobacter polytropus (strain ATCC 51220 / DSM 2926 / LMG 16218 / CuHBu1)</name>
    <dbReference type="NCBI Taxonomy" id="572544"/>
    <lineage>
        <taxon>Bacteria</taxon>
        <taxon>Fusobacteriati</taxon>
        <taxon>Fusobacteriota</taxon>
        <taxon>Fusobacteriia</taxon>
        <taxon>Fusobacteriales</taxon>
        <taxon>Fusobacteriaceae</taxon>
        <taxon>Ilyobacter</taxon>
    </lineage>
</organism>
<comment type="pathway">
    <text evidence="1 6">Purine metabolism; IMP biosynthesis via de novo pathway; N(2)-formyl-N(1)-(5-phospho-D-ribosyl)glycinamide from N(1)-(5-phospho-D-ribosyl)glycinamide (10-formyl THF route): step 1/1.</text>
</comment>
<dbReference type="AlphaFoldDB" id="E3HCI5"/>
<proteinExistence type="inferred from homology"/>
<comment type="caution">
    <text evidence="6">Lacks conserved residue(s) required for the propagation of feature annotation.</text>
</comment>
<feature type="binding site" evidence="6">
    <location>
        <position position="62"/>
    </location>
    <ligand>
        <name>(6R)-10-formyltetrahydrofolate</name>
        <dbReference type="ChEBI" id="CHEBI:195366"/>
    </ligand>
</feature>
<evidence type="ECO:0000256" key="3">
    <source>
        <dbReference type="ARBA" id="ARBA00022755"/>
    </source>
</evidence>
<dbReference type="PANTHER" id="PTHR43369">
    <property type="entry name" value="PHOSPHORIBOSYLGLYCINAMIDE FORMYLTRANSFERASE"/>
    <property type="match status" value="1"/>
</dbReference>
<evidence type="ECO:0000256" key="6">
    <source>
        <dbReference type="HAMAP-Rule" id="MF_01930"/>
    </source>
</evidence>
<dbReference type="HAMAP" id="MF_01930">
    <property type="entry name" value="PurN"/>
    <property type="match status" value="1"/>
</dbReference>
<dbReference type="CDD" id="cd08645">
    <property type="entry name" value="FMT_core_GART"/>
    <property type="match status" value="1"/>
</dbReference>
<dbReference type="InterPro" id="IPR036477">
    <property type="entry name" value="Formyl_transf_N_sf"/>
</dbReference>
<dbReference type="GO" id="GO:0005829">
    <property type="term" value="C:cytosol"/>
    <property type="evidence" value="ECO:0007669"/>
    <property type="project" value="TreeGrafter"/>
</dbReference>
<comment type="similarity">
    <text evidence="4 6">Belongs to the GART family.</text>
</comment>
<feature type="site" description="Raises pKa of active site His" evidence="6">
    <location>
        <position position="146"/>
    </location>
</feature>
<dbReference type="SUPFAM" id="SSF53328">
    <property type="entry name" value="Formyltransferase"/>
    <property type="match status" value="1"/>
</dbReference>
<gene>
    <name evidence="6" type="primary">purN</name>
    <name evidence="8" type="ordered locus">Ilyop_2198</name>
</gene>
<protein>
    <recommendedName>
        <fullName evidence="6">Phosphoribosylglycinamide formyltransferase</fullName>
        <ecNumber evidence="6">2.1.2.2</ecNumber>
    </recommendedName>
    <alternativeName>
        <fullName evidence="6">5'-phosphoribosylglycinamide transformylase</fullName>
    </alternativeName>
    <alternativeName>
        <fullName evidence="6">GAR transformylase</fullName>
        <shortName evidence="6">GART</shortName>
    </alternativeName>
</protein>
<dbReference type="Proteomes" id="UP000006875">
    <property type="component" value="Plasmid pILYOP01"/>
</dbReference>
<accession>E3HCI5</accession>
<comment type="function">
    <text evidence="6">Catalyzes the transfer of a formyl group from 10-formyltetrahydrofolate to 5-phospho-ribosyl-glycinamide (GAR), producing 5-phospho-ribosyl-N-formylglycinamide (FGAR) and tetrahydrofolate.</text>
</comment>
<dbReference type="PANTHER" id="PTHR43369:SF2">
    <property type="entry name" value="PHOSPHORIBOSYLGLYCINAMIDE FORMYLTRANSFERASE"/>
    <property type="match status" value="1"/>
</dbReference>
<feature type="binding site" evidence="6">
    <location>
        <begin position="12"/>
        <end position="14"/>
    </location>
    <ligand>
        <name>N(1)-(5-phospho-beta-D-ribosyl)glycinamide</name>
        <dbReference type="ChEBI" id="CHEBI:143788"/>
    </ligand>
</feature>
<evidence type="ECO:0000259" key="7">
    <source>
        <dbReference type="Pfam" id="PF00551"/>
    </source>
</evidence>
<dbReference type="OrthoDB" id="9806170at2"/>
<dbReference type="InterPro" id="IPR002376">
    <property type="entry name" value="Formyl_transf_N"/>
</dbReference>
<comment type="catalytic activity">
    <reaction evidence="5 6">
        <text>N(1)-(5-phospho-beta-D-ribosyl)glycinamide + (6R)-10-formyltetrahydrofolate = N(2)-formyl-N(1)-(5-phospho-beta-D-ribosyl)glycinamide + (6S)-5,6,7,8-tetrahydrofolate + H(+)</text>
        <dbReference type="Rhea" id="RHEA:15053"/>
        <dbReference type="ChEBI" id="CHEBI:15378"/>
        <dbReference type="ChEBI" id="CHEBI:57453"/>
        <dbReference type="ChEBI" id="CHEBI:143788"/>
        <dbReference type="ChEBI" id="CHEBI:147286"/>
        <dbReference type="ChEBI" id="CHEBI:195366"/>
        <dbReference type="EC" id="2.1.2.2"/>
    </reaction>
</comment>
<dbReference type="GO" id="GO:0006189">
    <property type="term" value="P:'de novo' IMP biosynthetic process"/>
    <property type="evidence" value="ECO:0007669"/>
    <property type="project" value="UniProtKB-UniRule"/>
</dbReference>
<feature type="active site" description="Proton donor" evidence="6">
    <location>
        <position position="105"/>
    </location>
</feature>
<dbReference type="InterPro" id="IPR001555">
    <property type="entry name" value="GART_AS"/>
</dbReference>